<sequence>MKPVFLEMSAFGPYADRVTIDFSQFGGSGLYLITGDTGAGKTMIFDAITFALYGEASGGVRQADMFRSKYAAKDARTYVDLTFLYGEKTYRVQRNPEYLRPAKRGNKMTTQKADAVFTAPDGKTVTGSRPVTRAVEELLGINRDQFVQIVMIAQGDFQRLLLASTQERSEIFRELFDTGFYKKFQDQVKEHAAALRRKYEDIRKSIRQYTDGIVCSEESPEYPELCRLQAQNAGVLISTGEVEELLEHILKEDGERLREIRSELDQCSRKSEQWSRELGQAQNRRQAREQMEEQLERVQRELEQDQGRIGGLQEEMKKAEEKMPEIQQLAEEIAAGRRQLTEYKQLEKEEKQLRELAERQSRLEGEILTRRKKMETLERRREELTEASRQLQDADVRLEQLRRRAEEIETRDQELGQILRLCGEERNGRAVLAEKQTAYRHAWEEYERRDGYYKQLHKAYLDAQAGLLAQELKDGTPCPVCGSCEHPSPAKLVNEIVTRENVELARKQAEQSQRDMMKKNGEAEGARQRLAVQRQNLRQQCEARGVVLPEEDPEEYLRQERTRQKKQAEDVRRQEQDARAQVKRREVLSRELEESGKSREAESLALQETEKALEACRTERNTRRTQWEQNRKRLVYQNADEARRSLSQKETARAALEQRLEMAKKTYEECHRRIEQNQKVKEALFAQRERSSDAEEDGDWKERQKALEEKLGRMLEEQRQIREEWTRRQNECSARLQFNRKTREELNRQREASGDLEKELISVKALSDTVNGDITGKEKITLETYAQALYFDRILAKANVRFMKMSSGQYELKRSVQSRNIKSQSGLELDVVDHYNGTVRSVRTLSGGESFMASLSLALGLSDEIQSRTGGIRLDAMFVDEGFGSLDEESLNQAIRSLSGLTRGNRLVGIISHVPELKERIGRQIRVTKGRTGSSIELQI</sequence>
<organism evidence="7 8">
    <name type="scientific">Candidatus Fusicatenibacter intestinigallinarum</name>
    <dbReference type="NCBI Taxonomy" id="2838598"/>
    <lineage>
        <taxon>Bacteria</taxon>
        <taxon>Bacillati</taxon>
        <taxon>Bacillota</taxon>
        <taxon>Clostridia</taxon>
        <taxon>Lachnospirales</taxon>
        <taxon>Lachnospiraceae</taxon>
        <taxon>Fusicatenibacter</taxon>
    </lineage>
</organism>
<accession>A0A9D2NA41</accession>
<reference evidence="7" key="1">
    <citation type="journal article" date="2021" name="PeerJ">
        <title>Extensive microbial diversity within the chicken gut microbiome revealed by metagenomics and culture.</title>
        <authorList>
            <person name="Gilroy R."/>
            <person name="Ravi A."/>
            <person name="Getino M."/>
            <person name="Pursley I."/>
            <person name="Horton D.L."/>
            <person name="Alikhan N.F."/>
            <person name="Baker D."/>
            <person name="Gharbi K."/>
            <person name="Hall N."/>
            <person name="Watson M."/>
            <person name="Adriaenssens E.M."/>
            <person name="Foster-Nyarko E."/>
            <person name="Jarju S."/>
            <person name="Secka A."/>
            <person name="Antonio M."/>
            <person name="Oren A."/>
            <person name="Chaudhuri R.R."/>
            <person name="La Ragione R."/>
            <person name="Hildebrand F."/>
            <person name="Pallen M.J."/>
        </authorList>
    </citation>
    <scope>NUCLEOTIDE SEQUENCE</scope>
    <source>
        <strain evidence="7">CHK185-5351</strain>
    </source>
</reference>
<dbReference type="InterPro" id="IPR038729">
    <property type="entry name" value="Rad50/SbcC_AAA"/>
</dbReference>
<feature type="compositionally biased region" description="Basic and acidic residues" evidence="5">
    <location>
        <begin position="555"/>
        <end position="606"/>
    </location>
</feature>
<keyword evidence="4" id="KW-0175">Coiled coil</keyword>
<dbReference type="GO" id="GO:0006302">
    <property type="term" value="P:double-strand break repair"/>
    <property type="evidence" value="ECO:0007669"/>
    <property type="project" value="InterPro"/>
</dbReference>
<dbReference type="Proteomes" id="UP000823849">
    <property type="component" value="Unassembled WGS sequence"/>
</dbReference>
<dbReference type="Pfam" id="PF13558">
    <property type="entry name" value="SbcC_Walker_B"/>
    <property type="match status" value="1"/>
</dbReference>
<evidence type="ECO:0000256" key="3">
    <source>
        <dbReference type="ARBA" id="ARBA00013368"/>
    </source>
</evidence>
<evidence type="ECO:0000259" key="6">
    <source>
        <dbReference type="Pfam" id="PF13476"/>
    </source>
</evidence>
<protein>
    <recommendedName>
        <fullName evidence="3">Nuclease SbcCD subunit C</fullName>
    </recommendedName>
</protein>
<dbReference type="PANTHER" id="PTHR32114:SF2">
    <property type="entry name" value="ABC TRANSPORTER ABCH.3"/>
    <property type="match status" value="1"/>
</dbReference>
<name>A0A9D2NA41_9FIRM</name>
<evidence type="ECO:0000313" key="7">
    <source>
        <dbReference type="EMBL" id="HJC15305.1"/>
    </source>
</evidence>
<gene>
    <name evidence="7" type="ORF">H9705_05680</name>
</gene>
<feature type="coiled-coil region" evidence="4">
    <location>
        <begin position="704"/>
        <end position="759"/>
    </location>
</feature>
<dbReference type="PANTHER" id="PTHR32114">
    <property type="entry name" value="ABC TRANSPORTER ABCH.3"/>
    <property type="match status" value="1"/>
</dbReference>
<dbReference type="AlphaFoldDB" id="A0A9D2NA41"/>
<reference evidence="7" key="2">
    <citation type="submission" date="2021-04" db="EMBL/GenBank/DDBJ databases">
        <authorList>
            <person name="Gilroy R."/>
        </authorList>
    </citation>
    <scope>NUCLEOTIDE SEQUENCE</scope>
    <source>
        <strain evidence="7">CHK185-5351</strain>
    </source>
</reference>
<dbReference type="GO" id="GO:0016887">
    <property type="term" value="F:ATP hydrolysis activity"/>
    <property type="evidence" value="ECO:0007669"/>
    <property type="project" value="InterPro"/>
</dbReference>
<evidence type="ECO:0000313" key="8">
    <source>
        <dbReference type="Proteomes" id="UP000823849"/>
    </source>
</evidence>
<dbReference type="SUPFAM" id="SSF52540">
    <property type="entry name" value="P-loop containing nucleoside triphosphate hydrolases"/>
    <property type="match status" value="1"/>
</dbReference>
<feature type="region of interest" description="Disordered" evidence="5">
    <location>
        <begin position="507"/>
        <end position="527"/>
    </location>
</feature>
<evidence type="ECO:0000256" key="5">
    <source>
        <dbReference type="SAM" id="MobiDB-lite"/>
    </source>
</evidence>
<dbReference type="Pfam" id="PF13476">
    <property type="entry name" value="AAA_23"/>
    <property type="match status" value="1"/>
</dbReference>
<dbReference type="Gene3D" id="3.40.50.300">
    <property type="entry name" value="P-loop containing nucleotide triphosphate hydrolases"/>
    <property type="match status" value="2"/>
</dbReference>
<feature type="coiled-coil region" evidence="4">
    <location>
        <begin position="639"/>
        <end position="673"/>
    </location>
</feature>
<feature type="domain" description="Rad50/SbcC-type AAA" evidence="6">
    <location>
        <begin position="6"/>
        <end position="211"/>
    </location>
</feature>
<evidence type="ECO:0000256" key="1">
    <source>
        <dbReference type="ARBA" id="ARBA00006930"/>
    </source>
</evidence>
<dbReference type="EMBL" id="DWWU01000022">
    <property type="protein sequence ID" value="HJC15305.1"/>
    <property type="molecule type" value="Genomic_DNA"/>
</dbReference>
<feature type="region of interest" description="Disordered" evidence="5">
    <location>
        <begin position="552"/>
        <end position="606"/>
    </location>
</feature>
<proteinExistence type="inferred from homology"/>
<evidence type="ECO:0000256" key="2">
    <source>
        <dbReference type="ARBA" id="ARBA00011322"/>
    </source>
</evidence>
<comment type="caution">
    <text evidence="7">The sequence shown here is derived from an EMBL/GenBank/DDBJ whole genome shotgun (WGS) entry which is preliminary data.</text>
</comment>
<dbReference type="InterPro" id="IPR027417">
    <property type="entry name" value="P-loop_NTPase"/>
</dbReference>
<feature type="coiled-coil region" evidence="4">
    <location>
        <begin position="250"/>
        <end position="418"/>
    </location>
</feature>
<comment type="subunit">
    <text evidence="2">Heterodimer of SbcC and SbcD.</text>
</comment>
<comment type="similarity">
    <text evidence="1">Belongs to the SMC family. SbcC subfamily.</text>
</comment>
<evidence type="ECO:0000256" key="4">
    <source>
        <dbReference type="SAM" id="Coils"/>
    </source>
</evidence>